<dbReference type="SMART" id="SM00829">
    <property type="entry name" value="PKS_ER"/>
    <property type="match status" value="1"/>
</dbReference>
<dbReference type="Pfam" id="PF08240">
    <property type="entry name" value="ADH_N"/>
    <property type="match status" value="1"/>
</dbReference>
<name>A0A815JBG0_ADIRI</name>
<dbReference type="InterPro" id="IPR050700">
    <property type="entry name" value="YIM1/Zinc_Alcohol_DH_Fams"/>
</dbReference>
<gene>
    <name evidence="2" type="ORF">EDS130_LOCUS34711</name>
</gene>
<dbReference type="Gene3D" id="3.40.50.720">
    <property type="entry name" value="NAD(P)-binding Rossmann-like Domain"/>
    <property type="match status" value="1"/>
</dbReference>
<dbReference type="AlphaFoldDB" id="A0A815JBG0"/>
<dbReference type="CDD" id="cd08267">
    <property type="entry name" value="MDR1"/>
    <property type="match status" value="1"/>
</dbReference>
<dbReference type="InterPro" id="IPR036291">
    <property type="entry name" value="NAD(P)-bd_dom_sf"/>
</dbReference>
<dbReference type="Pfam" id="PF13602">
    <property type="entry name" value="ADH_zinc_N_2"/>
    <property type="match status" value="1"/>
</dbReference>
<evidence type="ECO:0000313" key="2">
    <source>
        <dbReference type="EMBL" id="CAF1377120.1"/>
    </source>
</evidence>
<proteinExistence type="predicted"/>
<dbReference type="EMBL" id="CAJNOJ010000294">
    <property type="protein sequence ID" value="CAF1377120.1"/>
    <property type="molecule type" value="Genomic_DNA"/>
</dbReference>
<feature type="domain" description="Enoyl reductase (ER)" evidence="1">
    <location>
        <begin position="27"/>
        <end position="371"/>
    </location>
</feature>
<accession>A0A815JBG0</accession>
<dbReference type="PANTHER" id="PTHR11695">
    <property type="entry name" value="ALCOHOL DEHYDROGENASE RELATED"/>
    <property type="match status" value="1"/>
</dbReference>
<dbReference type="Gene3D" id="3.90.180.10">
    <property type="entry name" value="Medium-chain alcohol dehydrogenases, catalytic domain"/>
    <property type="match status" value="1"/>
</dbReference>
<protein>
    <recommendedName>
        <fullName evidence="1">Enoyl reductase (ER) domain-containing protein</fullName>
    </recommendedName>
</protein>
<dbReference type="InterPro" id="IPR013154">
    <property type="entry name" value="ADH-like_N"/>
</dbReference>
<dbReference type="InterPro" id="IPR011032">
    <property type="entry name" value="GroES-like_sf"/>
</dbReference>
<dbReference type="GO" id="GO:0016491">
    <property type="term" value="F:oxidoreductase activity"/>
    <property type="evidence" value="ECO:0007669"/>
    <property type="project" value="InterPro"/>
</dbReference>
<dbReference type="SUPFAM" id="SSF50129">
    <property type="entry name" value="GroES-like"/>
    <property type="match status" value="1"/>
</dbReference>
<comment type="caution">
    <text evidence="2">The sequence shown here is derived from an EMBL/GenBank/DDBJ whole genome shotgun (WGS) entry which is preliminary data.</text>
</comment>
<dbReference type="SUPFAM" id="SSF51735">
    <property type="entry name" value="NAD(P)-binding Rossmann-fold domains"/>
    <property type="match status" value="1"/>
</dbReference>
<evidence type="ECO:0000259" key="1">
    <source>
        <dbReference type="SMART" id="SM00829"/>
    </source>
</evidence>
<dbReference type="PANTHER" id="PTHR11695:SF294">
    <property type="entry name" value="RETICULON-4-INTERACTING PROTEIN 1, MITOCHONDRIAL"/>
    <property type="match status" value="1"/>
</dbReference>
<sequence>MTENNVTTSNNEIPSVMRAAQQINYGNVRDVLKLDDNVSVPRELTSKQVLVRVYAASINPADCKLLYGDVSFAIRYSFPHIPGGDVAGVVVDVGSAVERVRIGDHVYGNLGTNGGGYAEYARAEESMLAIKPTNLTMEEAASIPLACETSYEALFQRCSSPVGKGTKLFICGGGSATGLFAIQLAKAVGAFVALTCSQRNLFLIEKLGYEIIRNKSEWINMDNQILVIDYKEKDFGEELQGNDYDIVCDCVGGQQNWISAQRILKRGGDFITFVGDDPNPVLSLTWIVHTAANLLNRKFWSVFGSERHKYFMHVHSQTPENLDDLRLNYFENGKVKPIIDKVYDWRKDGIEALYSAYERSRNRMAQGKLILKIADENSK</sequence>
<dbReference type="InterPro" id="IPR020843">
    <property type="entry name" value="ER"/>
</dbReference>
<dbReference type="Proteomes" id="UP000663852">
    <property type="component" value="Unassembled WGS sequence"/>
</dbReference>
<reference evidence="2" key="1">
    <citation type="submission" date="2021-02" db="EMBL/GenBank/DDBJ databases">
        <authorList>
            <person name="Nowell W R."/>
        </authorList>
    </citation>
    <scope>NUCLEOTIDE SEQUENCE</scope>
</reference>
<organism evidence="2 3">
    <name type="scientific">Adineta ricciae</name>
    <name type="common">Rotifer</name>
    <dbReference type="NCBI Taxonomy" id="249248"/>
    <lineage>
        <taxon>Eukaryota</taxon>
        <taxon>Metazoa</taxon>
        <taxon>Spiralia</taxon>
        <taxon>Gnathifera</taxon>
        <taxon>Rotifera</taxon>
        <taxon>Eurotatoria</taxon>
        <taxon>Bdelloidea</taxon>
        <taxon>Adinetida</taxon>
        <taxon>Adinetidae</taxon>
        <taxon>Adineta</taxon>
    </lineage>
</organism>
<evidence type="ECO:0000313" key="3">
    <source>
        <dbReference type="Proteomes" id="UP000663852"/>
    </source>
</evidence>
<dbReference type="OrthoDB" id="48317at2759"/>